<dbReference type="AlphaFoldDB" id="A0A5M6CWX7"/>
<reference evidence="3 4" key="1">
    <citation type="submission" date="2019-08" db="EMBL/GenBank/DDBJ databases">
        <authorList>
            <person name="Dhanesh K."/>
            <person name="Kumar G."/>
            <person name="Sasikala C."/>
            <person name="Venkata Ramana C."/>
        </authorList>
    </citation>
    <scope>NUCLEOTIDE SEQUENCE [LARGE SCALE GENOMIC DNA]</scope>
    <source>
        <strain evidence="3 4">JC645</strain>
    </source>
</reference>
<evidence type="ECO:0000256" key="1">
    <source>
        <dbReference type="SAM" id="MobiDB-lite"/>
    </source>
</evidence>
<feature type="region of interest" description="Disordered" evidence="1">
    <location>
        <begin position="384"/>
        <end position="405"/>
    </location>
</feature>
<sequence length="405" mass="44499">MTTAPTTGSRRFAPRTGEPNSIRQLVFWQNVVSLHQVGLLEAAAKRLPGRVSLIVDQAFNQKRIDQGWSVETPSGVDLIVSPDNHEIATICQNYSTADCHHVFSGIDAYRGVYHGLKTASQTEARLNVYAERPDARTLVRRMHSQIRGRVNARRWRNRIHRVLAVGDLANQYYRQIGFAREQVRTFGYFHDCAASSPQKTVSKCFQIACVARQVPLKRIDLLIHSLRHLSEFDWQASIVGDGPLLGQNKKLAASLGLSDRVHWTGTLSHNDVQSIVQGSDLLVLPSDYDGWGAVINEAFSVGTPVVVSGACGAATTVCKPIHGAVFRSGCEQSLTDSLLRQIRQGPPTKKHRECLQNWYRQALAPAAGADYLIEILSGNSTEPPWISSSSSLDTQSPPDGIGDGS</sequence>
<proteinExistence type="predicted"/>
<protein>
    <submittedName>
        <fullName evidence="3">Glycosyltransferase</fullName>
    </submittedName>
</protein>
<comment type="caution">
    <text evidence="3">The sequence shown here is derived from an EMBL/GenBank/DDBJ whole genome shotgun (WGS) entry which is preliminary data.</text>
</comment>
<dbReference type="Proteomes" id="UP000324479">
    <property type="component" value="Unassembled WGS sequence"/>
</dbReference>
<keyword evidence="4" id="KW-1185">Reference proteome</keyword>
<name>A0A5M6CWX7_9BACT</name>
<dbReference type="Gene3D" id="3.40.50.2000">
    <property type="entry name" value="Glycogen Phosphorylase B"/>
    <property type="match status" value="2"/>
</dbReference>
<feature type="domain" description="Glycosyl transferase family 1" evidence="2">
    <location>
        <begin position="203"/>
        <end position="349"/>
    </location>
</feature>
<dbReference type="EMBL" id="VWOX01000024">
    <property type="protein sequence ID" value="KAA5538900.1"/>
    <property type="molecule type" value="Genomic_DNA"/>
</dbReference>
<dbReference type="PANTHER" id="PTHR12526:SF636">
    <property type="entry name" value="BLL3647 PROTEIN"/>
    <property type="match status" value="1"/>
</dbReference>
<organism evidence="3 4">
    <name type="scientific">Roseiconus nitratireducens</name>
    <dbReference type="NCBI Taxonomy" id="2605748"/>
    <lineage>
        <taxon>Bacteria</taxon>
        <taxon>Pseudomonadati</taxon>
        <taxon>Planctomycetota</taxon>
        <taxon>Planctomycetia</taxon>
        <taxon>Pirellulales</taxon>
        <taxon>Pirellulaceae</taxon>
        <taxon>Roseiconus</taxon>
    </lineage>
</organism>
<dbReference type="GO" id="GO:0016757">
    <property type="term" value="F:glycosyltransferase activity"/>
    <property type="evidence" value="ECO:0007669"/>
    <property type="project" value="InterPro"/>
</dbReference>
<accession>A0A5M6CWX7</accession>
<dbReference type="InterPro" id="IPR001296">
    <property type="entry name" value="Glyco_trans_1"/>
</dbReference>
<dbReference type="CDD" id="cd03801">
    <property type="entry name" value="GT4_PimA-like"/>
    <property type="match status" value="1"/>
</dbReference>
<dbReference type="PANTHER" id="PTHR12526">
    <property type="entry name" value="GLYCOSYLTRANSFERASE"/>
    <property type="match status" value="1"/>
</dbReference>
<dbReference type="SUPFAM" id="SSF53756">
    <property type="entry name" value="UDP-Glycosyltransferase/glycogen phosphorylase"/>
    <property type="match status" value="1"/>
</dbReference>
<dbReference type="RefSeq" id="WP_150079573.1">
    <property type="nucleotide sequence ID" value="NZ_VWOX01000024.1"/>
</dbReference>
<evidence type="ECO:0000313" key="3">
    <source>
        <dbReference type="EMBL" id="KAA5538900.1"/>
    </source>
</evidence>
<evidence type="ECO:0000259" key="2">
    <source>
        <dbReference type="Pfam" id="PF00534"/>
    </source>
</evidence>
<keyword evidence="3" id="KW-0808">Transferase</keyword>
<dbReference type="Pfam" id="PF00534">
    <property type="entry name" value="Glycos_transf_1"/>
    <property type="match status" value="1"/>
</dbReference>
<gene>
    <name evidence="3" type="ORF">FYK55_26035</name>
</gene>
<evidence type="ECO:0000313" key="4">
    <source>
        <dbReference type="Proteomes" id="UP000324479"/>
    </source>
</evidence>